<comment type="caution">
    <text evidence="2">The sequence shown here is derived from an EMBL/GenBank/DDBJ whole genome shotgun (WGS) entry which is preliminary data.</text>
</comment>
<keyword evidence="3" id="KW-1185">Reference proteome</keyword>
<dbReference type="AlphaFoldDB" id="A0A4Y2J1F2"/>
<evidence type="ECO:0000313" key="3">
    <source>
        <dbReference type="Proteomes" id="UP000499080"/>
    </source>
</evidence>
<name>A0A4Y2J1F2_ARAVE</name>
<dbReference type="EMBL" id="BGPR01003105">
    <property type="protein sequence ID" value="GBM83735.1"/>
    <property type="molecule type" value="Genomic_DNA"/>
</dbReference>
<evidence type="ECO:0000256" key="1">
    <source>
        <dbReference type="SAM" id="MobiDB-lite"/>
    </source>
</evidence>
<feature type="region of interest" description="Disordered" evidence="1">
    <location>
        <begin position="52"/>
        <end position="74"/>
    </location>
</feature>
<sequence length="74" mass="8082">MTRTTPGAGTPSPNFRTAPAGGHLASTYDLTCISPAYMVGLQWNRVLRMEPSDPEADTLPLDHRYSSECSSRLK</sequence>
<feature type="compositionally biased region" description="Polar residues" evidence="1">
    <location>
        <begin position="1"/>
        <end position="15"/>
    </location>
</feature>
<organism evidence="2 3">
    <name type="scientific">Araneus ventricosus</name>
    <name type="common">Orbweaver spider</name>
    <name type="synonym">Epeira ventricosa</name>
    <dbReference type="NCBI Taxonomy" id="182803"/>
    <lineage>
        <taxon>Eukaryota</taxon>
        <taxon>Metazoa</taxon>
        <taxon>Ecdysozoa</taxon>
        <taxon>Arthropoda</taxon>
        <taxon>Chelicerata</taxon>
        <taxon>Arachnida</taxon>
        <taxon>Araneae</taxon>
        <taxon>Araneomorphae</taxon>
        <taxon>Entelegynae</taxon>
        <taxon>Araneoidea</taxon>
        <taxon>Araneidae</taxon>
        <taxon>Araneus</taxon>
    </lineage>
</organism>
<proteinExistence type="predicted"/>
<protein>
    <submittedName>
        <fullName evidence="2">Uncharacterized protein</fullName>
    </submittedName>
</protein>
<gene>
    <name evidence="2" type="ORF">AVEN_256561_1</name>
</gene>
<feature type="region of interest" description="Disordered" evidence="1">
    <location>
        <begin position="1"/>
        <end position="20"/>
    </location>
</feature>
<evidence type="ECO:0000313" key="2">
    <source>
        <dbReference type="EMBL" id="GBM83735.1"/>
    </source>
</evidence>
<accession>A0A4Y2J1F2</accession>
<dbReference type="Proteomes" id="UP000499080">
    <property type="component" value="Unassembled WGS sequence"/>
</dbReference>
<reference evidence="2 3" key="1">
    <citation type="journal article" date="2019" name="Sci. Rep.">
        <title>Orb-weaving spider Araneus ventricosus genome elucidates the spidroin gene catalogue.</title>
        <authorList>
            <person name="Kono N."/>
            <person name="Nakamura H."/>
            <person name="Ohtoshi R."/>
            <person name="Moran D.A.P."/>
            <person name="Shinohara A."/>
            <person name="Yoshida Y."/>
            <person name="Fujiwara M."/>
            <person name="Mori M."/>
            <person name="Tomita M."/>
            <person name="Arakawa K."/>
        </authorList>
    </citation>
    <scope>NUCLEOTIDE SEQUENCE [LARGE SCALE GENOMIC DNA]</scope>
</reference>